<protein>
    <submittedName>
        <fullName evidence="2">Uncharacterized protein</fullName>
    </submittedName>
</protein>
<gene>
    <name evidence="2" type="ORF">PG986_013346</name>
</gene>
<proteinExistence type="predicted"/>
<sequence length="193" mass="21358">MPLKDRLAPDQQPMGIREFEVLGYAFLCVDGEFPPVDCRLLAGLIGLQSPYEAVNEWTALKRKVKGFRTRSELRDITFRELQIAGYAWQCIPIDKLPEVKPKRLVKLGLYETRRKAARAWNIIMKKLVMLAQNGEFEHGRATSAASAPSVGPVARSTPNKRSAGQEGDGEAEGSVSKRCRISGRAGDGRGSEE</sequence>
<comment type="caution">
    <text evidence="2">The sequence shown here is derived from an EMBL/GenBank/DDBJ whole genome shotgun (WGS) entry which is preliminary data.</text>
</comment>
<accession>A0ABR1PVB7</accession>
<name>A0ABR1PVB7_9PEZI</name>
<evidence type="ECO:0000313" key="2">
    <source>
        <dbReference type="EMBL" id="KAK7940959.1"/>
    </source>
</evidence>
<feature type="compositionally biased region" description="Low complexity" evidence="1">
    <location>
        <begin position="143"/>
        <end position="156"/>
    </location>
</feature>
<dbReference type="GeneID" id="92082630"/>
<dbReference type="EMBL" id="JAQQWE010000009">
    <property type="protein sequence ID" value="KAK7940959.1"/>
    <property type="molecule type" value="Genomic_DNA"/>
</dbReference>
<evidence type="ECO:0000256" key="1">
    <source>
        <dbReference type="SAM" id="MobiDB-lite"/>
    </source>
</evidence>
<reference evidence="2 3" key="1">
    <citation type="submission" date="2023-01" db="EMBL/GenBank/DDBJ databases">
        <title>Analysis of 21 Apiospora genomes using comparative genomics revels a genus with tremendous synthesis potential of carbohydrate active enzymes and secondary metabolites.</title>
        <authorList>
            <person name="Sorensen T."/>
        </authorList>
    </citation>
    <scope>NUCLEOTIDE SEQUENCE [LARGE SCALE GENOMIC DNA]</scope>
    <source>
        <strain evidence="2 3">CBS 24483</strain>
    </source>
</reference>
<feature type="region of interest" description="Disordered" evidence="1">
    <location>
        <begin position="141"/>
        <end position="193"/>
    </location>
</feature>
<dbReference type="RefSeq" id="XP_066693711.1">
    <property type="nucleotide sequence ID" value="XM_066849568.1"/>
</dbReference>
<dbReference type="Proteomes" id="UP001391051">
    <property type="component" value="Unassembled WGS sequence"/>
</dbReference>
<evidence type="ECO:0000313" key="3">
    <source>
        <dbReference type="Proteomes" id="UP001391051"/>
    </source>
</evidence>
<keyword evidence="3" id="KW-1185">Reference proteome</keyword>
<organism evidence="2 3">
    <name type="scientific">Apiospora aurea</name>
    <dbReference type="NCBI Taxonomy" id="335848"/>
    <lineage>
        <taxon>Eukaryota</taxon>
        <taxon>Fungi</taxon>
        <taxon>Dikarya</taxon>
        <taxon>Ascomycota</taxon>
        <taxon>Pezizomycotina</taxon>
        <taxon>Sordariomycetes</taxon>
        <taxon>Xylariomycetidae</taxon>
        <taxon>Amphisphaeriales</taxon>
        <taxon>Apiosporaceae</taxon>
        <taxon>Apiospora</taxon>
    </lineage>
</organism>